<gene>
    <name evidence="2" type="ORF">Syn19_218</name>
</gene>
<evidence type="ECO:0000313" key="2">
    <source>
        <dbReference type="EMBL" id="ADO99340.1"/>
    </source>
</evidence>
<reference evidence="2 3" key="1">
    <citation type="journal article" date="2010" name="Environ. Microbiol.">
        <title>Genomic analysis of oceanic cyanobacterial myoviruses compared with T4-like myoviruses from diverse hosts and environments.</title>
        <authorList>
            <person name="Sullivan M.B."/>
            <person name="Huang K.H."/>
            <person name="Ignacio-Espinoza J.C."/>
            <person name="Berlin A.M."/>
            <person name="Kelly L."/>
            <person name="Weigele P.R."/>
            <person name="DeFrancesco A.S."/>
            <person name="Kern S.E."/>
            <person name="Thompson L.R."/>
            <person name="Young S."/>
            <person name="Yandava C."/>
            <person name="Fu R."/>
            <person name="Krastins B."/>
            <person name="Chase M."/>
            <person name="Sarracino D."/>
            <person name="Osburne M.S."/>
            <person name="Henn M.R."/>
            <person name="Chisholm S.W."/>
        </authorList>
    </citation>
    <scope>NUCLEOTIDE SEQUENCE [LARGE SCALE GENOMIC DNA]</scope>
    <source>
        <strain evidence="2">Syn19</strain>
    </source>
</reference>
<proteinExistence type="predicted"/>
<sequence>MELMPTYNVKNLKTGEKKEFRMTMKEYCQWKEENPDWDKDWEAASPTGTIYGKPKPDQGFKEVMSKVQKAHPRANLSRYT</sequence>
<dbReference type="KEGG" id="vg:10328352"/>
<evidence type="ECO:0000256" key="1">
    <source>
        <dbReference type="SAM" id="MobiDB-lite"/>
    </source>
</evidence>
<dbReference type="OrthoDB" id="24270at10239"/>
<dbReference type="GeneID" id="10328352"/>
<organism evidence="2 3">
    <name type="scientific">Synechococcus phage Syn19</name>
    <dbReference type="NCBI Taxonomy" id="445684"/>
    <lineage>
        <taxon>Viruses</taxon>
        <taxon>Duplodnaviria</taxon>
        <taxon>Heunggongvirae</taxon>
        <taxon>Uroviricota</taxon>
        <taxon>Caudoviricetes</taxon>
        <taxon>Pantevenvirales</taxon>
        <taxon>Kyanoviridae</taxon>
        <taxon>Pontusvirus</taxon>
        <taxon>Pontusvirus syn19</taxon>
    </lineage>
</organism>
<accession>E3SQI2</accession>
<name>E3SQI2_9CAUD</name>
<dbReference type="EMBL" id="GU071106">
    <property type="protein sequence ID" value="ADO99340.1"/>
    <property type="molecule type" value="Genomic_DNA"/>
</dbReference>
<feature type="region of interest" description="Disordered" evidence="1">
    <location>
        <begin position="38"/>
        <end position="59"/>
    </location>
</feature>
<dbReference type="Proteomes" id="UP000006535">
    <property type="component" value="Segment"/>
</dbReference>
<keyword evidence="3" id="KW-1185">Reference proteome</keyword>
<evidence type="ECO:0000313" key="3">
    <source>
        <dbReference type="Proteomes" id="UP000006535"/>
    </source>
</evidence>
<protein>
    <submittedName>
        <fullName evidence="2">Uncharacterized protein</fullName>
    </submittedName>
</protein>
<dbReference type="RefSeq" id="YP_004324050.1">
    <property type="nucleotide sequence ID" value="NC_015286.1"/>
</dbReference>